<protein>
    <recommendedName>
        <fullName evidence="8">Cullin-2</fullName>
    </recommendedName>
</protein>
<feature type="domain" description="Cullin family profile" evidence="11">
    <location>
        <begin position="397"/>
        <end position="638"/>
    </location>
</feature>
<evidence type="ECO:0000256" key="9">
    <source>
        <dbReference type="PROSITE-ProRule" id="PRU00330"/>
    </source>
</evidence>
<dbReference type="PANTHER" id="PTHR11932">
    <property type="entry name" value="CULLIN"/>
    <property type="match status" value="1"/>
</dbReference>
<proteinExistence type="inferred from homology"/>
<dbReference type="InterPro" id="IPR036390">
    <property type="entry name" value="WH_DNA-bd_sf"/>
</dbReference>
<keyword evidence="13" id="KW-1185">Reference proteome</keyword>
<dbReference type="GO" id="GO:0031462">
    <property type="term" value="C:Cul2-RING ubiquitin ligase complex"/>
    <property type="evidence" value="ECO:0007669"/>
    <property type="project" value="UniProtKB-ARBA"/>
</dbReference>
<evidence type="ECO:0000256" key="1">
    <source>
        <dbReference type="ARBA" id="ARBA00004123"/>
    </source>
</evidence>
<dbReference type="InterPro" id="IPR016159">
    <property type="entry name" value="Cullin_repeat-like_dom_sf"/>
</dbReference>
<keyword evidence="5" id="KW-0833">Ubl conjugation pathway</keyword>
<dbReference type="Pfam" id="PF26557">
    <property type="entry name" value="Cullin_AB"/>
    <property type="match status" value="1"/>
</dbReference>
<keyword evidence="4" id="KW-1017">Isopeptide bond</keyword>
<dbReference type="InterPro" id="IPR001373">
    <property type="entry name" value="Cullin_N"/>
</dbReference>
<dbReference type="GO" id="GO:0031625">
    <property type="term" value="F:ubiquitin protein ligase binding"/>
    <property type="evidence" value="ECO:0007669"/>
    <property type="project" value="InterPro"/>
</dbReference>
<evidence type="ECO:0000256" key="6">
    <source>
        <dbReference type="ARBA" id="ARBA00022843"/>
    </source>
</evidence>
<dbReference type="Pfam" id="PF10557">
    <property type="entry name" value="Cullin_Nedd8"/>
    <property type="match status" value="1"/>
</dbReference>
<dbReference type="PROSITE" id="PS50069">
    <property type="entry name" value="CULLIN_2"/>
    <property type="match status" value="1"/>
</dbReference>
<feature type="non-terminal residue" evidence="12">
    <location>
        <position position="1"/>
    </location>
</feature>
<dbReference type="Gene3D" id="3.30.230.130">
    <property type="entry name" value="Cullin, Chain C, Domain 2"/>
    <property type="match status" value="1"/>
</dbReference>
<dbReference type="Pfam" id="PF00888">
    <property type="entry name" value="Cullin"/>
    <property type="match status" value="1"/>
</dbReference>
<reference evidence="12" key="1">
    <citation type="submission" date="2023-06" db="EMBL/GenBank/DDBJ databases">
        <authorList>
            <person name="Delattre M."/>
        </authorList>
    </citation>
    <scope>NUCLEOTIDE SEQUENCE</scope>
    <source>
        <strain evidence="12">AF72</strain>
    </source>
</reference>
<comment type="pathway">
    <text evidence="2">Protein modification; protein ubiquitination.</text>
</comment>
<sequence length="760" mass="87944">MPHHALRPKRINFEEHWQQLEPTVVKLINLVPVPKRSCFRDVYEICVAIPFSFSRQLYEAVQRCVTTEVERQYEKINKVADPLLLEAYHKAWIVFIDGIRYLNMLFRYLNNQFMKERKQGTGAESVYRRMAVQDQYLAIGNLGLVVWKKTLLLPIKDRLLNLLLQAISDDRNGNTTLNKTIISSVICSFDQVSRGDFGNGPSVFPNVLQDPPFYLTVFEEPFLELTRAHYDEVAQELCSRYSPSKYMEKIIQIMQDERVRINYYLNEESVEKVMSLCQEVLINKHKPWLESACHEMIDTENETDLRNMYILLKPISAGIQVMTKEFENHVKAKGLAALSKLNGDNVPAQFVSHVIQVYTKYGEMKKLFSSDGEFTSAFDKALQSIVNSREDPRLPSKAPERLARFTDNLLRKTGKGLSEYDIEKKLDEAIILFRYLEDKDMFQKFYSKMLANRLIMSTSIAMDSEELMINKLKQACGYEFTSKLSRMFTDIGLSKEMAAKFDAHVAEKFPGQEAWPFQPMVLGAAAWPLSLPQPIDEKDTSKEERKFTLPRTFTPMMNEFEQFYLGSHNGRKLSWLYNLSHADIRLNYLDKAYVVSMSAHQAAILFTLMERDSIPTSQCSSLTGLKDDLFDKNLLCIQESGIALIEQPGAVLSLNFTFTSKRIKFKLTSPHFTKPAEKVETDSFSATVAQDRKYYMECTIVRIMKTRKVMKHNALVQEVINQTRARFPPSIQFIKKSIEDLIEKLYIQRTEQSDEYQYLA</sequence>
<dbReference type="InterPro" id="IPR036317">
    <property type="entry name" value="Cullin_homology_sf"/>
</dbReference>
<dbReference type="Gene3D" id="1.10.10.10">
    <property type="entry name" value="Winged helix-like DNA-binding domain superfamily/Winged helix DNA-binding domain"/>
    <property type="match status" value="1"/>
</dbReference>
<dbReference type="SMART" id="SM00884">
    <property type="entry name" value="Cullin_Nedd8"/>
    <property type="match status" value="1"/>
</dbReference>
<dbReference type="EMBL" id="CATQJA010002664">
    <property type="protein sequence ID" value="CAJ0582495.1"/>
    <property type="molecule type" value="Genomic_DNA"/>
</dbReference>
<dbReference type="Proteomes" id="UP001177023">
    <property type="component" value="Unassembled WGS sequence"/>
</dbReference>
<evidence type="ECO:0000313" key="12">
    <source>
        <dbReference type="EMBL" id="CAJ0582495.1"/>
    </source>
</evidence>
<accession>A0AA36DA52</accession>
<dbReference type="SUPFAM" id="SSF75632">
    <property type="entry name" value="Cullin homology domain"/>
    <property type="match status" value="1"/>
</dbReference>
<evidence type="ECO:0000256" key="2">
    <source>
        <dbReference type="ARBA" id="ARBA00004906"/>
    </source>
</evidence>
<dbReference type="InterPro" id="IPR016158">
    <property type="entry name" value="Cullin_homology"/>
</dbReference>
<dbReference type="SUPFAM" id="SSF46785">
    <property type="entry name" value="Winged helix' DNA-binding domain"/>
    <property type="match status" value="1"/>
</dbReference>
<dbReference type="InterPro" id="IPR036388">
    <property type="entry name" value="WH-like_DNA-bd_sf"/>
</dbReference>
<organism evidence="12 13">
    <name type="scientific">Mesorhabditis spiculigera</name>
    <dbReference type="NCBI Taxonomy" id="96644"/>
    <lineage>
        <taxon>Eukaryota</taxon>
        <taxon>Metazoa</taxon>
        <taxon>Ecdysozoa</taxon>
        <taxon>Nematoda</taxon>
        <taxon>Chromadorea</taxon>
        <taxon>Rhabditida</taxon>
        <taxon>Rhabditina</taxon>
        <taxon>Rhabditomorpha</taxon>
        <taxon>Rhabditoidea</taxon>
        <taxon>Rhabditidae</taxon>
        <taxon>Mesorhabditinae</taxon>
        <taxon>Mesorhabditis</taxon>
    </lineage>
</organism>
<name>A0AA36DA52_9BILA</name>
<dbReference type="SMART" id="SM00182">
    <property type="entry name" value="CULLIN"/>
    <property type="match status" value="1"/>
</dbReference>
<dbReference type="InterPro" id="IPR045093">
    <property type="entry name" value="Cullin"/>
</dbReference>
<evidence type="ECO:0000259" key="11">
    <source>
        <dbReference type="PROSITE" id="PS50069"/>
    </source>
</evidence>
<evidence type="ECO:0000256" key="5">
    <source>
        <dbReference type="ARBA" id="ARBA00022786"/>
    </source>
</evidence>
<gene>
    <name evidence="12" type="ORF">MSPICULIGERA_LOCUS20625</name>
</gene>
<dbReference type="InterPro" id="IPR059120">
    <property type="entry name" value="Cullin-like_AB"/>
</dbReference>
<evidence type="ECO:0000256" key="4">
    <source>
        <dbReference type="ARBA" id="ARBA00022499"/>
    </source>
</evidence>
<evidence type="ECO:0000256" key="8">
    <source>
        <dbReference type="ARBA" id="ARBA00069610"/>
    </source>
</evidence>
<evidence type="ECO:0000256" key="10">
    <source>
        <dbReference type="RuleBase" id="RU003829"/>
    </source>
</evidence>
<dbReference type="FunFam" id="1.20.1310.10:FF:000012">
    <property type="entry name" value="Cullin 2"/>
    <property type="match status" value="1"/>
</dbReference>
<comment type="subcellular location">
    <subcellularLocation>
        <location evidence="1">Nucleus</location>
    </subcellularLocation>
</comment>
<dbReference type="InterPro" id="IPR016157">
    <property type="entry name" value="Cullin_CS"/>
</dbReference>
<comment type="similarity">
    <text evidence="3 9 10">Belongs to the cullin family.</text>
</comment>
<dbReference type="Gene3D" id="1.20.1310.10">
    <property type="entry name" value="Cullin Repeats"/>
    <property type="match status" value="4"/>
</dbReference>
<dbReference type="SUPFAM" id="SSF74788">
    <property type="entry name" value="Cullin repeat-like"/>
    <property type="match status" value="1"/>
</dbReference>
<dbReference type="GO" id="GO:0006511">
    <property type="term" value="P:ubiquitin-dependent protein catabolic process"/>
    <property type="evidence" value="ECO:0007669"/>
    <property type="project" value="InterPro"/>
</dbReference>
<keyword evidence="7" id="KW-0539">Nucleus</keyword>
<keyword evidence="6" id="KW-0832">Ubl conjugation</keyword>
<evidence type="ECO:0000256" key="7">
    <source>
        <dbReference type="ARBA" id="ARBA00023242"/>
    </source>
</evidence>
<dbReference type="PROSITE" id="PS01256">
    <property type="entry name" value="CULLIN_1"/>
    <property type="match status" value="1"/>
</dbReference>
<evidence type="ECO:0000313" key="13">
    <source>
        <dbReference type="Proteomes" id="UP001177023"/>
    </source>
</evidence>
<evidence type="ECO:0000256" key="3">
    <source>
        <dbReference type="ARBA" id="ARBA00006019"/>
    </source>
</evidence>
<dbReference type="GO" id="GO:0005634">
    <property type="term" value="C:nucleus"/>
    <property type="evidence" value="ECO:0007669"/>
    <property type="project" value="UniProtKB-SubCell"/>
</dbReference>
<dbReference type="InterPro" id="IPR019559">
    <property type="entry name" value="Cullin_neddylation_domain"/>
</dbReference>
<comment type="caution">
    <text evidence="12">The sequence shown here is derived from an EMBL/GenBank/DDBJ whole genome shotgun (WGS) entry which is preliminary data.</text>
</comment>
<dbReference type="FunFam" id="1.10.10.10:FF:000014">
    <property type="entry name" value="Cullin 1"/>
    <property type="match status" value="1"/>
</dbReference>
<dbReference type="FunFam" id="1.20.1310.10:FF:000022">
    <property type="entry name" value="Cullin-2 isoform 2"/>
    <property type="match status" value="1"/>
</dbReference>
<dbReference type="AlphaFoldDB" id="A0AA36DA52"/>